<gene>
    <name evidence="1" type="ORF">HaLaN_12533</name>
</gene>
<proteinExistence type="predicted"/>
<dbReference type="Proteomes" id="UP000485058">
    <property type="component" value="Unassembled WGS sequence"/>
</dbReference>
<protein>
    <submittedName>
        <fullName evidence="1">Uncharacterized protein</fullName>
    </submittedName>
</protein>
<feature type="non-terminal residue" evidence="1">
    <location>
        <position position="1"/>
    </location>
</feature>
<dbReference type="EMBL" id="BLLF01000956">
    <property type="protein sequence ID" value="GFH16162.1"/>
    <property type="molecule type" value="Genomic_DNA"/>
</dbReference>
<evidence type="ECO:0000313" key="2">
    <source>
        <dbReference type="Proteomes" id="UP000485058"/>
    </source>
</evidence>
<organism evidence="1 2">
    <name type="scientific">Haematococcus lacustris</name>
    <name type="common">Green alga</name>
    <name type="synonym">Haematococcus pluvialis</name>
    <dbReference type="NCBI Taxonomy" id="44745"/>
    <lineage>
        <taxon>Eukaryota</taxon>
        <taxon>Viridiplantae</taxon>
        <taxon>Chlorophyta</taxon>
        <taxon>core chlorophytes</taxon>
        <taxon>Chlorophyceae</taxon>
        <taxon>CS clade</taxon>
        <taxon>Chlamydomonadales</taxon>
        <taxon>Haematococcaceae</taxon>
        <taxon>Haematococcus</taxon>
    </lineage>
</organism>
<reference evidence="1 2" key="1">
    <citation type="submission" date="2020-02" db="EMBL/GenBank/DDBJ databases">
        <title>Draft genome sequence of Haematococcus lacustris strain NIES-144.</title>
        <authorList>
            <person name="Morimoto D."/>
            <person name="Nakagawa S."/>
            <person name="Yoshida T."/>
            <person name="Sawayama S."/>
        </authorList>
    </citation>
    <scope>NUCLEOTIDE SEQUENCE [LARGE SCALE GENOMIC DNA]</scope>
    <source>
        <strain evidence="1 2">NIES-144</strain>
    </source>
</reference>
<name>A0A699ZK71_HAELA</name>
<accession>A0A699ZK71</accession>
<sequence>ALLVKGEAALASLALKDLQRDWEAALAEQALRDLVRKAKVSQGGEAPQALSGPPPEIPLEGAVWLLLLAASCALAQEDGQEAERLLGHAQWGLVLHSQGAYAAAADKFRACADSADLLARASFTPLARRNQAAALNNAGVALQLLGSRPSALCRRASPVRDSIFQHDPPARHQAQLRKASVLLSSSPSKRC</sequence>
<evidence type="ECO:0000313" key="1">
    <source>
        <dbReference type="EMBL" id="GFH16162.1"/>
    </source>
</evidence>
<keyword evidence="2" id="KW-1185">Reference proteome</keyword>
<dbReference type="AlphaFoldDB" id="A0A699ZK71"/>
<comment type="caution">
    <text evidence="1">The sequence shown here is derived from an EMBL/GenBank/DDBJ whole genome shotgun (WGS) entry which is preliminary data.</text>
</comment>